<evidence type="ECO:0000313" key="16">
    <source>
        <dbReference type="Proteomes" id="UP000595841"/>
    </source>
</evidence>
<dbReference type="EC" id="1.8.1.2" evidence="1"/>
<feature type="domain" description="Flavodoxin-like" evidence="13">
    <location>
        <begin position="78"/>
        <end position="216"/>
    </location>
</feature>
<feature type="binding site" evidence="12">
    <location>
        <position position="581"/>
    </location>
    <ligand>
        <name>NADP(+)</name>
        <dbReference type="ChEBI" id="CHEBI:58349"/>
    </ligand>
</feature>
<dbReference type="CDD" id="cd06199">
    <property type="entry name" value="SiR"/>
    <property type="match status" value="1"/>
</dbReference>
<dbReference type="GO" id="GO:0004783">
    <property type="term" value="F:sulfite reductase (NADPH) activity"/>
    <property type="evidence" value="ECO:0007669"/>
    <property type="project" value="UniProtKB-EC"/>
</dbReference>
<dbReference type="InterPro" id="IPR001433">
    <property type="entry name" value="OxRdtase_FAD/NAD-bd"/>
</dbReference>
<dbReference type="PRINTS" id="PR00369">
    <property type="entry name" value="FLAVODOXIN"/>
</dbReference>
<dbReference type="Gene3D" id="1.20.990.10">
    <property type="entry name" value="NADPH-cytochrome p450 Reductase, Chain A, domain 3"/>
    <property type="match status" value="1"/>
</dbReference>
<dbReference type="RefSeq" id="WP_202677708.1">
    <property type="nucleotide sequence ID" value="NZ_CP068595.1"/>
</dbReference>
<keyword evidence="7 12" id="KW-0521">NADP</keyword>
<dbReference type="PANTHER" id="PTHR19384">
    <property type="entry name" value="NITRIC OXIDE SYNTHASE-RELATED"/>
    <property type="match status" value="1"/>
</dbReference>
<dbReference type="Gene3D" id="3.40.50.80">
    <property type="entry name" value="Nucleotide-binding domain of ferredoxin-NADP reductase (FNR) module"/>
    <property type="match status" value="1"/>
</dbReference>
<proteinExistence type="predicted"/>
<evidence type="ECO:0000256" key="3">
    <source>
        <dbReference type="ARBA" id="ARBA00022605"/>
    </source>
</evidence>
<dbReference type="GO" id="GO:0050660">
    <property type="term" value="F:flavin adenine dinucleotide binding"/>
    <property type="evidence" value="ECO:0007669"/>
    <property type="project" value="InterPro"/>
</dbReference>
<sequence>MQLQVTNSPFNEEQVELLNRLLPTLTQTQQIWLGGYISALTLQGAAAVSAAAPAVLAAPSASTAAAGGAAEPARSREVTVLFGSQTGNCQRLASSLSGKLKEQGFEITVSAMNSFKPNTLKKVENLLILVSTHGEGEPPDNARSFHEFLNSKRAPRLEHLRFSVLALGDTSYEFFCQTGKDFDQRLEELGGQRLSPRVDCDLDYDEPVAAWMEQVITALNGAGSAPAIAEEAVLAAEHAESLQSAYSRNHPFHAEVLENLNLNGRGSDRETRHLELSLAGSNITFEPGDALGVYPENHPRLVAEIIAAMGWNPEEPVPLNKKGEEGPLREALLRHYEITVLTKPLLEQAAKLSPAAGLHELLLPDRAPQLKEYIQGRDLLDLVQDFSPWDVPARSFVTILRKLPARLYSIASSYNANPDEVHFTVRAVRYESHGRERYGVCSVHCAERVQPGDTLPIYIQNNPNFKLPANPEVPVIMIGPGTGVAPFRSFLEEREEQGAEGKTWLFYGDRHFVTDFLYQTDWQRMLKDGVLTKLDVAFSRDTEEKVYVQHRILEHSRELYTWLQEGAHVYVCGDEKHMAHDVHSALISVIQAEGGLSPEAAAAYLDHLQQEQRYQRDVY</sequence>
<dbReference type="InterPro" id="IPR017927">
    <property type="entry name" value="FAD-bd_FR_type"/>
</dbReference>
<evidence type="ECO:0000259" key="14">
    <source>
        <dbReference type="PROSITE" id="PS51384"/>
    </source>
</evidence>
<dbReference type="InterPro" id="IPR039261">
    <property type="entry name" value="FNR_nucleotide-bd"/>
</dbReference>
<dbReference type="SUPFAM" id="SSF52343">
    <property type="entry name" value="Ferredoxin reductase-like, C-terminal NADP-linked domain"/>
    <property type="match status" value="1"/>
</dbReference>
<evidence type="ECO:0000256" key="7">
    <source>
        <dbReference type="ARBA" id="ARBA00022857"/>
    </source>
</evidence>
<dbReference type="Gene3D" id="3.40.50.360">
    <property type="match status" value="1"/>
</dbReference>
<dbReference type="InterPro" id="IPR001094">
    <property type="entry name" value="Flavdoxin-like"/>
</dbReference>
<dbReference type="InterPro" id="IPR001709">
    <property type="entry name" value="Flavoprot_Pyr_Nucl_cyt_Rdtase"/>
</dbReference>
<evidence type="ECO:0000256" key="11">
    <source>
        <dbReference type="ARBA" id="ARBA00052219"/>
    </source>
</evidence>
<keyword evidence="3" id="KW-0028">Amino-acid biosynthesis</keyword>
<dbReference type="Gene3D" id="2.40.30.10">
    <property type="entry name" value="Translation factors"/>
    <property type="match status" value="1"/>
</dbReference>
<dbReference type="EMBL" id="CP068595">
    <property type="protein sequence ID" value="QQZ64384.1"/>
    <property type="molecule type" value="Genomic_DNA"/>
</dbReference>
<evidence type="ECO:0000256" key="2">
    <source>
        <dbReference type="ARBA" id="ARBA00022448"/>
    </source>
</evidence>
<feature type="binding site" evidence="12">
    <location>
        <position position="430"/>
    </location>
    <ligand>
        <name>FAD</name>
        <dbReference type="ChEBI" id="CHEBI:57692"/>
    </ligand>
</feature>
<evidence type="ECO:0000256" key="5">
    <source>
        <dbReference type="ARBA" id="ARBA00022643"/>
    </source>
</evidence>
<dbReference type="NCBIfam" id="TIGR01931">
    <property type="entry name" value="cysJ"/>
    <property type="match status" value="1"/>
</dbReference>
<dbReference type="SUPFAM" id="SSF52218">
    <property type="entry name" value="Flavoproteins"/>
    <property type="match status" value="1"/>
</dbReference>
<comment type="cofactor">
    <cofactor evidence="12">
        <name>FAD</name>
        <dbReference type="ChEBI" id="CHEBI:57692"/>
    </cofactor>
    <text evidence="12">Binds 1 FAD per subunit.</text>
</comment>
<feature type="binding site" evidence="12">
    <location>
        <position position="339"/>
    </location>
    <ligand>
        <name>FAD</name>
        <dbReference type="ChEBI" id="CHEBI:57692"/>
    </ligand>
</feature>
<reference evidence="15 16" key="1">
    <citation type="submission" date="2021-01" db="EMBL/GenBank/DDBJ databases">
        <title>Whole genome sequence of Paenibacillus sonchi LMG 24727 for comparative genomics.</title>
        <authorList>
            <person name="Lee G."/>
            <person name="Kim M.-J."/>
            <person name="Lim K."/>
            <person name="Shin J.-H."/>
        </authorList>
    </citation>
    <scope>NUCLEOTIDE SEQUENCE [LARGE SCALE GENOMIC DNA]</scope>
    <source>
        <strain evidence="15 16">LMG 24727</strain>
    </source>
</reference>
<dbReference type="PANTHER" id="PTHR19384:SF128">
    <property type="entry name" value="NADPH OXIDOREDUCTASE A"/>
    <property type="match status" value="1"/>
</dbReference>
<comment type="catalytic activity">
    <reaction evidence="11">
        <text>hydrogen sulfide + 3 NADP(+) + 3 H2O = sulfite + 3 NADPH + 4 H(+)</text>
        <dbReference type="Rhea" id="RHEA:13801"/>
        <dbReference type="ChEBI" id="CHEBI:15377"/>
        <dbReference type="ChEBI" id="CHEBI:15378"/>
        <dbReference type="ChEBI" id="CHEBI:17359"/>
        <dbReference type="ChEBI" id="CHEBI:29919"/>
        <dbReference type="ChEBI" id="CHEBI:57783"/>
        <dbReference type="ChEBI" id="CHEBI:58349"/>
        <dbReference type="EC" id="1.8.1.2"/>
    </reaction>
</comment>
<evidence type="ECO:0000259" key="13">
    <source>
        <dbReference type="PROSITE" id="PS50902"/>
    </source>
</evidence>
<evidence type="ECO:0000256" key="4">
    <source>
        <dbReference type="ARBA" id="ARBA00022630"/>
    </source>
</evidence>
<dbReference type="PROSITE" id="PS50902">
    <property type="entry name" value="FLAVODOXIN_LIKE"/>
    <property type="match status" value="1"/>
</dbReference>
<dbReference type="GO" id="GO:0010181">
    <property type="term" value="F:FMN binding"/>
    <property type="evidence" value="ECO:0007669"/>
    <property type="project" value="InterPro"/>
</dbReference>
<keyword evidence="4" id="KW-0285">Flavoprotein</keyword>
<dbReference type="Pfam" id="PF00667">
    <property type="entry name" value="FAD_binding_1"/>
    <property type="match status" value="1"/>
</dbReference>
<keyword evidence="6 12" id="KW-0274">FAD</keyword>
<dbReference type="Pfam" id="PF00258">
    <property type="entry name" value="Flavodoxin_1"/>
    <property type="match status" value="1"/>
</dbReference>
<accession>A0A974PI29</accession>
<keyword evidence="10" id="KW-0198">Cysteine biosynthesis</keyword>
<dbReference type="InterPro" id="IPR008254">
    <property type="entry name" value="Flavodoxin/NO_synth"/>
</dbReference>
<evidence type="ECO:0000313" key="15">
    <source>
        <dbReference type="EMBL" id="QQZ64384.1"/>
    </source>
</evidence>
<dbReference type="SUPFAM" id="SSF63380">
    <property type="entry name" value="Riboflavin synthase domain-like"/>
    <property type="match status" value="1"/>
</dbReference>
<dbReference type="KEGG" id="pson:JI735_29460"/>
<dbReference type="GO" id="GO:0005829">
    <property type="term" value="C:cytosol"/>
    <property type="evidence" value="ECO:0007669"/>
    <property type="project" value="TreeGrafter"/>
</dbReference>
<organism evidence="15 16">
    <name type="scientific">Paenibacillus sonchi</name>
    <dbReference type="NCBI Taxonomy" id="373687"/>
    <lineage>
        <taxon>Bacteria</taxon>
        <taxon>Bacillati</taxon>
        <taxon>Bacillota</taxon>
        <taxon>Bacilli</taxon>
        <taxon>Bacillales</taxon>
        <taxon>Paenibacillaceae</taxon>
        <taxon>Paenibacillus</taxon>
        <taxon>Paenibacillus sonchi group</taxon>
    </lineage>
</organism>
<keyword evidence="16" id="KW-1185">Reference proteome</keyword>
<dbReference type="InterPro" id="IPR029039">
    <property type="entry name" value="Flavoprotein-like_sf"/>
</dbReference>
<dbReference type="FunFam" id="3.40.50.80:FF:000001">
    <property type="entry name" value="NADPH--cytochrome P450 reductase 1"/>
    <property type="match status" value="1"/>
</dbReference>
<dbReference type="PIRSF" id="PIRSF000207">
    <property type="entry name" value="SiR-FP_CysJ"/>
    <property type="match status" value="1"/>
</dbReference>
<evidence type="ECO:0000256" key="6">
    <source>
        <dbReference type="ARBA" id="ARBA00022827"/>
    </source>
</evidence>
<dbReference type="Proteomes" id="UP000595841">
    <property type="component" value="Chromosome"/>
</dbReference>
<dbReference type="InterPro" id="IPR023173">
    <property type="entry name" value="NADPH_Cyt_P450_Rdtase_alpha"/>
</dbReference>
<feature type="binding site" evidence="12">
    <location>
        <position position="619"/>
    </location>
    <ligand>
        <name>FAD</name>
        <dbReference type="ChEBI" id="CHEBI:57692"/>
    </ligand>
</feature>
<keyword evidence="9 15" id="KW-0560">Oxidoreductase</keyword>
<name>A0A974PI29_9BACL</name>
<evidence type="ECO:0000256" key="12">
    <source>
        <dbReference type="PIRSR" id="PIRSR000207-1"/>
    </source>
</evidence>
<dbReference type="InterPro" id="IPR017938">
    <property type="entry name" value="Riboflavin_synthase-like_b-brl"/>
</dbReference>
<dbReference type="PRINTS" id="PR00371">
    <property type="entry name" value="FPNCR"/>
</dbReference>
<comment type="cofactor">
    <cofactor evidence="12">
        <name>FMN</name>
        <dbReference type="ChEBI" id="CHEBI:58210"/>
    </cofactor>
    <text evidence="12">Binds 1 FMN per subunit.</text>
</comment>
<keyword evidence="2" id="KW-0813">Transport</keyword>
<feature type="binding site" evidence="12">
    <location>
        <begin position="406"/>
        <end position="409"/>
    </location>
    <ligand>
        <name>FAD</name>
        <dbReference type="ChEBI" id="CHEBI:57692"/>
    </ligand>
</feature>
<evidence type="ECO:0000256" key="1">
    <source>
        <dbReference type="ARBA" id="ARBA00012604"/>
    </source>
</evidence>
<dbReference type="InterPro" id="IPR010199">
    <property type="entry name" value="CysJ"/>
</dbReference>
<feature type="binding site" evidence="12">
    <location>
        <begin position="439"/>
        <end position="442"/>
    </location>
    <ligand>
        <name>FAD</name>
        <dbReference type="ChEBI" id="CHEBI:57692"/>
    </ligand>
</feature>
<keyword evidence="8" id="KW-0249">Electron transport</keyword>
<feature type="binding site" evidence="12">
    <location>
        <begin position="167"/>
        <end position="176"/>
    </location>
    <ligand>
        <name>FMN</name>
        <dbReference type="ChEBI" id="CHEBI:58210"/>
    </ligand>
</feature>
<dbReference type="PROSITE" id="PS51384">
    <property type="entry name" value="FAD_FR"/>
    <property type="match status" value="1"/>
</dbReference>
<gene>
    <name evidence="15" type="ORF">JI735_29460</name>
</gene>
<dbReference type="GO" id="GO:0016651">
    <property type="term" value="F:oxidoreductase activity, acting on NAD(P)H"/>
    <property type="evidence" value="ECO:0007669"/>
    <property type="project" value="UniProtKB-ARBA"/>
</dbReference>
<dbReference type="AlphaFoldDB" id="A0A974PI29"/>
<evidence type="ECO:0000256" key="8">
    <source>
        <dbReference type="ARBA" id="ARBA00022982"/>
    </source>
</evidence>
<feature type="binding site" evidence="12">
    <location>
        <begin position="539"/>
        <end position="540"/>
    </location>
    <ligand>
        <name>NADP(+)</name>
        <dbReference type="ChEBI" id="CHEBI:58349"/>
    </ligand>
</feature>
<feature type="binding site" evidence="12">
    <location>
        <begin position="545"/>
        <end position="549"/>
    </location>
    <ligand>
        <name>NADP(+)</name>
        <dbReference type="ChEBI" id="CHEBI:58349"/>
    </ligand>
</feature>
<protein>
    <recommendedName>
        <fullName evidence="1">assimilatory sulfite reductase (NADPH)</fullName>
        <ecNumber evidence="1">1.8.1.2</ecNumber>
    </recommendedName>
</protein>
<feature type="domain" description="FAD-binding FR-type" evidence="14">
    <location>
        <begin position="249"/>
        <end position="468"/>
    </location>
</feature>
<feature type="binding site" evidence="12">
    <location>
        <begin position="131"/>
        <end position="134"/>
    </location>
    <ligand>
        <name>FMN</name>
        <dbReference type="ChEBI" id="CHEBI:58210"/>
    </ligand>
</feature>
<dbReference type="Pfam" id="PF00175">
    <property type="entry name" value="NAD_binding_1"/>
    <property type="match status" value="1"/>
</dbReference>
<dbReference type="GO" id="GO:0019344">
    <property type="term" value="P:cysteine biosynthetic process"/>
    <property type="evidence" value="ECO:0007669"/>
    <property type="project" value="UniProtKB-KW"/>
</dbReference>
<keyword evidence="5 12" id="KW-0288">FMN</keyword>
<evidence type="ECO:0000256" key="9">
    <source>
        <dbReference type="ARBA" id="ARBA00023002"/>
    </source>
</evidence>
<evidence type="ECO:0000256" key="10">
    <source>
        <dbReference type="ARBA" id="ARBA00023192"/>
    </source>
</evidence>
<dbReference type="InterPro" id="IPR003097">
    <property type="entry name" value="CysJ-like_FAD-binding"/>
</dbReference>